<dbReference type="Proteomes" id="UP001210678">
    <property type="component" value="Unassembled WGS sequence"/>
</dbReference>
<dbReference type="InterPro" id="IPR018680">
    <property type="entry name" value="DUF2164"/>
</dbReference>
<sequence>MSEISFTQKQRQEIIDALQRYFEDELEFDLGQFDADFLLDFITKKIGPAFYNQGIRDAQQVLDLKLADINDELYQIEKDDMV</sequence>
<name>A0ABT4YXC7_9VIBR</name>
<organism evidence="1 2">
    <name type="scientific">Vibrio algarum</name>
    <dbReference type="NCBI Taxonomy" id="3020714"/>
    <lineage>
        <taxon>Bacteria</taxon>
        <taxon>Pseudomonadati</taxon>
        <taxon>Pseudomonadota</taxon>
        <taxon>Gammaproteobacteria</taxon>
        <taxon>Vibrionales</taxon>
        <taxon>Vibrionaceae</taxon>
        <taxon>Vibrio</taxon>
    </lineage>
</organism>
<evidence type="ECO:0000313" key="1">
    <source>
        <dbReference type="EMBL" id="MDB1126251.1"/>
    </source>
</evidence>
<proteinExistence type="predicted"/>
<protein>
    <submittedName>
        <fullName evidence="1">DUF2164 domain-containing protein</fullName>
    </submittedName>
</protein>
<dbReference type="Pfam" id="PF09932">
    <property type="entry name" value="DUF2164"/>
    <property type="match status" value="1"/>
</dbReference>
<accession>A0ABT4YXC7</accession>
<evidence type="ECO:0000313" key="2">
    <source>
        <dbReference type="Proteomes" id="UP001210678"/>
    </source>
</evidence>
<comment type="caution">
    <text evidence="1">The sequence shown here is derived from an EMBL/GenBank/DDBJ whole genome shotgun (WGS) entry which is preliminary data.</text>
</comment>
<dbReference type="EMBL" id="JAQLOI010000003">
    <property type="protein sequence ID" value="MDB1126251.1"/>
    <property type="molecule type" value="Genomic_DNA"/>
</dbReference>
<reference evidence="1 2" key="1">
    <citation type="submission" date="2023-01" db="EMBL/GenBank/DDBJ databases">
        <title>Vibrio sp. KJ40-1 sp.nov, isolated from marine algae.</title>
        <authorList>
            <person name="Butt M."/>
            <person name="Kim J.M.J."/>
            <person name="Jeon C.O.C."/>
        </authorList>
    </citation>
    <scope>NUCLEOTIDE SEQUENCE [LARGE SCALE GENOMIC DNA]</scope>
    <source>
        <strain evidence="1 2">KJ40-1</strain>
    </source>
</reference>
<gene>
    <name evidence="1" type="ORF">PGX00_22300</name>
</gene>
<keyword evidence="2" id="KW-1185">Reference proteome</keyword>
<dbReference type="RefSeq" id="WP_272140708.1">
    <property type="nucleotide sequence ID" value="NZ_JAQLOI010000003.1"/>
</dbReference>